<accession>A0A345PBN2</accession>
<dbReference type="KEGG" id="mbah:HYN46_12505"/>
<reference evidence="2 3" key="1">
    <citation type="submission" date="2018-07" db="EMBL/GenBank/DDBJ databases">
        <title>Genome sequencing of Moraxellaceae gen. HYN0046.</title>
        <authorList>
            <person name="Kim M."/>
            <person name="Yi H."/>
        </authorList>
    </citation>
    <scope>NUCLEOTIDE SEQUENCE [LARGE SCALE GENOMIC DNA]</scope>
    <source>
        <strain evidence="2 3">HYN0046</strain>
    </source>
</reference>
<proteinExistence type="predicted"/>
<dbReference type="InterPro" id="IPR051466">
    <property type="entry name" value="D-amino_acid_metab_enzyme"/>
</dbReference>
<keyword evidence="3" id="KW-1185">Reference proteome</keyword>
<dbReference type="Proteomes" id="UP000253940">
    <property type="component" value="Chromosome"/>
</dbReference>
<dbReference type="RefSeq" id="WP_114900755.1">
    <property type="nucleotide sequence ID" value="NZ_CP031222.1"/>
</dbReference>
<evidence type="ECO:0000313" key="2">
    <source>
        <dbReference type="EMBL" id="AXI04691.1"/>
    </source>
</evidence>
<sequence>MMSDYFKCLNAALKRANFALPTLIIDQARLDANLARVQRMLPAMLQSRIVVKSLCAMELLQYISQALDCQRFMIFHLPHIRKVIHLFPESDILLGKPMPIKAVQAFYAQHQALDTVRIQWLVDTMERLQQYLALAQAQNLKLEINIEIDVGLHRGGIKDIAPFKALLALIQAHPEHLALSGLMGYDAHVSKIPSFIQSIAQGYAESQQHYQHYIDAIQQDFPKLYHQNLCFNGSGSPTFSLHTEHSVCNDLSFGSMLLKPKDFDIPSLDGFQSALWIAAPVLKKLPSTQIPGLTLLDRLPSFQDALFIYGGKWMADYVYPQGAHANRLFGRSSNQDLVNVPKSAQIQVDDFVFLQPTQSESIISQFEQVWLYDGIGFTPWHTFI</sequence>
<dbReference type="SUPFAM" id="SSF51419">
    <property type="entry name" value="PLP-binding barrel"/>
    <property type="match status" value="1"/>
</dbReference>
<evidence type="ECO:0000259" key="1">
    <source>
        <dbReference type="Pfam" id="PF01168"/>
    </source>
</evidence>
<feature type="domain" description="Alanine racemase N-terminal" evidence="1">
    <location>
        <begin position="25"/>
        <end position="257"/>
    </location>
</feature>
<dbReference type="OrthoDB" id="339576at2"/>
<name>A0A345PBN2_9GAMM</name>
<evidence type="ECO:0000313" key="3">
    <source>
        <dbReference type="Proteomes" id="UP000253940"/>
    </source>
</evidence>
<dbReference type="Pfam" id="PF01168">
    <property type="entry name" value="Ala_racemase_N"/>
    <property type="match status" value="1"/>
</dbReference>
<dbReference type="InterPro" id="IPR001608">
    <property type="entry name" value="Ala_racemase_N"/>
</dbReference>
<dbReference type="EMBL" id="CP031222">
    <property type="protein sequence ID" value="AXI04691.1"/>
    <property type="molecule type" value="Genomic_DNA"/>
</dbReference>
<dbReference type="GO" id="GO:0008721">
    <property type="term" value="F:D-serine ammonia-lyase activity"/>
    <property type="evidence" value="ECO:0007669"/>
    <property type="project" value="TreeGrafter"/>
</dbReference>
<dbReference type="PANTHER" id="PTHR28004:SF2">
    <property type="entry name" value="D-SERINE DEHYDRATASE"/>
    <property type="match status" value="1"/>
</dbReference>
<gene>
    <name evidence="2" type="ORF">HYN46_12505</name>
</gene>
<protein>
    <submittedName>
        <fullName evidence="2">Alanine racemase</fullName>
    </submittedName>
</protein>
<dbReference type="PANTHER" id="PTHR28004">
    <property type="entry name" value="ZGC:162816-RELATED"/>
    <property type="match status" value="1"/>
</dbReference>
<dbReference type="GO" id="GO:0036088">
    <property type="term" value="P:D-serine catabolic process"/>
    <property type="evidence" value="ECO:0007669"/>
    <property type="project" value="TreeGrafter"/>
</dbReference>
<organism evidence="2 3">
    <name type="scientific">Aquirhabdus parva</name>
    <dbReference type="NCBI Taxonomy" id="2283318"/>
    <lineage>
        <taxon>Bacteria</taxon>
        <taxon>Pseudomonadati</taxon>
        <taxon>Pseudomonadota</taxon>
        <taxon>Gammaproteobacteria</taxon>
        <taxon>Moraxellales</taxon>
        <taxon>Moraxellaceae</taxon>
        <taxon>Aquirhabdus</taxon>
    </lineage>
</organism>
<dbReference type="Gene3D" id="3.20.20.10">
    <property type="entry name" value="Alanine racemase"/>
    <property type="match status" value="1"/>
</dbReference>
<dbReference type="AlphaFoldDB" id="A0A345PBN2"/>
<dbReference type="InterPro" id="IPR029066">
    <property type="entry name" value="PLP-binding_barrel"/>
</dbReference>